<dbReference type="GO" id="GO:0005840">
    <property type="term" value="C:ribosome"/>
    <property type="evidence" value="ECO:0007669"/>
    <property type="project" value="UniProtKB-KW"/>
</dbReference>
<evidence type="ECO:0000313" key="6">
    <source>
        <dbReference type="EMBL" id="QEE26624.1"/>
    </source>
</evidence>
<name>A0A5B9E4Y2_9BACT</name>
<dbReference type="InterPro" id="IPR001383">
    <property type="entry name" value="Ribosomal_bL28_bact-type"/>
</dbReference>
<dbReference type="Gene3D" id="2.30.170.40">
    <property type="entry name" value="Ribosomal protein L28/L24"/>
    <property type="match status" value="1"/>
</dbReference>
<dbReference type="OrthoDB" id="9805609at2"/>
<dbReference type="SUPFAM" id="SSF143800">
    <property type="entry name" value="L28p-like"/>
    <property type="match status" value="1"/>
</dbReference>
<dbReference type="GO" id="GO:0006412">
    <property type="term" value="P:translation"/>
    <property type="evidence" value="ECO:0007669"/>
    <property type="project" value="UniProtKB-UniRule"/>
</dbReference>
<accession>A0A5B9E4Y2</accession>
<dbReference type="NCBIfam" id="TIGR00009">
    <property type="entry name" value="L28"/>
    <property type="match status" value="1"/>
</dbReference>
<dbReference type="AlphaFoldDB" id="A0A5B9E4Y2"/>
<evidence type="ECO:0000256" key="5">
    <source>
        <dbReference type="HAMAP-Rule" id="MF_00373"/>
    </source>
</evidence>
<evidence type="ECO:0000256" key="1">
    <source>
        <dbReference type="ARBA" id="ARBA00008760"/>
    </source>
</evidence>
<evidence type="ECO:0000256" key="2">
    <source>
        <dbReference type="ARBA" id="ARBA00022980"/>
    </source>
</evidence>
<dbReference type="HAMAP" id="MF_00373">
    <property type="entry name" value="Ribosomal_bL28"/>
    <property type="match status" value="1"/>
</dbReference>
<keyword evidence="2 5" id="KW-0689">Ribosomal protein</keyword>
<dbReference type="InterPro" id="IPR034704">
    <property type="entry name" value="Ribosomal_bL28/bL31-like_sf"/>
</dbReference>
<dbReference type="Pfam" id="PF00830">
    <property type="entry name" value="Ribosomal_L28"/>
    <property type="match status" value="1"/>
</dbReference>
<sequence>MAQTCEFCGKGPQFGNNISHAHNVTRRRWNVNLQAVKAVVNGASKRIRVCTSCIKSGKVVKA</sequence>
<dbReference type="EMBL" id="CP042806">
    <property type="protein sequence ID" value="QEE26624.1"/>
    <property type="molecule type" value="Genomic_DNA"/>
</dbReference>
<protein>
    <recommendedName>
        <fullName evidence="4 5">Large ribosomal subunit protein bL28</fullName>
    </recommendedName>
</protein>
<proteinExistence type="inferred from homology"/>
<comment type="similarity">
    <text evidence="1 5">Belongs to the bacterial ribosomal protein bL28 family.</text>
</comment>
<dbReference type="InterPro" id="IPR037147">
    <property type="entry name" value="Ribosomal_bL28_sf"/>
</dbReference>
<reference evidence="6 7" key="1">
    <citation type="submission" date="2019-08" db="EMBL/GenBank/DDBJ databases">
        <title>Complete genome sequence of Terriglobus albidus strain ORNL.</title>
        <authorList>
            <person name="Podar M."/>
        </authorList>
    </citation>
    <scope>NUCLEOTIDE SEQUENCE [LARGE SCALE GENOMIC DNA]</scope>
    <source>
        <strain evidence="6 7">ORNL</strain>
    </source>
</reference>
<dbReference type="Proteomes" id="UP000321820">
    <property type="component" value="Chromosome"/>
</dbReference>
<dbReference type="GO" id="GO:1990904">
    <property type="term" value="C:ribonucleoprotein complex"/>
    <property type="evidence" value="ECO:0007669"/>
    <property type="project" value="UniProtKB-KW"/>
</dbReference>
<dbReference type="PANTHER" id="PTHR39080:SF1">
    <property type="entry name" value="LARGE RIBOSOMAL SUBUNIT PROTEIN BL28A"/>
    <property type="match status" value="1"/>
</dbReference>
<keyword evidence="7" id="KW-1185">Reference proteome</keyword>
<gene>
    <name evidence="5 6" type="primary">rpmB</name>
    <name evidence="6" type="ORF">FTW19_00545</name>
</gene>
<dbReference type="InterPro" id="IPR026569">
    <property type="entry name" value="Ribosomal_bL28"/>
</dbReference>
<dbReference type="GO" id="GO:0003735">
    <property type="term" value="F:structural constituent of ribosome"/>
    <property type="evidence" value="ECO:0007669"/>
    <property type="project" value="InterPro"/>
</dbReference>
<dbReference type="RefSeq" id="WP_147645762.1">
    <property type="nucleotide sequence ID" value="NZ_CP042806.1"/>
</dbReference>
<organism evidence="6 7">
    <name type="scientific">Terriglobus albidus</name>
    <dbReference type="NCBI Taxonomy" id="1592106"/>
    <lineage>
        <taxon>Bacteria</taxon>
        <taxon>Pseudomonadati</taxon>
        <taxon>Acidobacteriota</taxon>
        <taxon>Terriglobia</taxon>
        <taxon>Terriglobales</taxon>
        <taxon>Acidobacteriaceae</taxon>
        <taxon>Terriglobus</taxon>
    </lineage>
</organism>
<evidence type="ECO:0000256" key="3">
    <source>
        <dbReference type="ARBA" id="ARBA00023274"/>
    </source>
</evidence>
<dbReference type="InterPro" id="IPR050096">
    <property type="entry name" value="Bacterial_rp_bL28"/>
</dbReference>
<keyword evidence="3 5" id="KW-0687">Ribonucleoprotein</keyword>
<evidence type="ECO:0000256" key="4">
    <source>
        <dbReference type="ARBA" id="ARBA00035174"/>
    </source>
</evidence>
<dbReference type="PANTHER" id="PTHR39080">
    <property type="entry name" value="50S RIBOSOMAL PROTEIN L28"/>
    <property type="match status" value="1"/>
</dbReference>
<dbReference type="KEGG" id="talb:FTW19_00545"/>
<evidence type="ECO:0000313" key="7">
    <source>
        <dbReference type="Proteomes" id="UP000321820"/>
    </source>
</evidence>